<dbReference type="Proteomes" id="UP001497482">
    <property type="component" value="Chromosome 11"/>
</dbReference>
<protein>
    <submittedName>
        <fullName evidence="1">Uncharacterized protein</fullName>
    </submittedName>
</protein>
<sequence>MYVVLVHSPDNKKYENDPLLEESENCICAYIKADRNFHFIWRPQAMSETHNFRLMENEGGVSAEKCVYQHYVWDHATLALDVGDKVLQLPDLHKSVRFCEKNKRPINKQRSFQSFENAKAIVQKLWPESGPLQEFKESAFHIND</sequence>
<reference evidence="1 2" key="1">
    <citation type="submission" date="2024-04" db="EMBL/GenBank/DDBJ databases">
        <authorList>
            <person name="Waldvogel A.-M."/>
            <person name="Schoenle A."/>
        </authorList>
    </citation>
    <scope>NUCLEOTIDE SEQUENCE [LARGE SCALE GENOMIC DNA]</scope>
</reference>
<organism evidence="1 2">
    <name type="scientific">Knipowitschia caucasica</name>
    <name type="common">Caucasian dwarf goby</name>
    <name type="synonym">Pomatoschistus caucasicus</name>
    <dbReference type="NCBI Taxonomy" id="637954"/>
    <lineage>
        <taxon>Eukaryota</taxon>
        <taxon>Metazoa</taxon>
        <taxon>Chordata</taxon>
        <taxon>Craniata</taxon>
        <taxon>Vertebrata</taxon>
        <taxon>Euteleostomi</taxon>
        <taxon>Actinopterygii</taxon>
        <taxon>Neopterygii</taxon>
        <taxon>Teleostei</taxon>
        <taxon>Neoteleostei</taxon>
        <taxon>Acanthomorphata</taxon>
        <taxon>Gobiaria</taxon>
        <taxon>Gobiiformes</taxon>
        <taxon>Gobioidei</taxon>
        <taxon>Gobiidae</taxon>
        <taxon>Gobiinae</taxon>
        <taxon>Knipowitschia</taxon>
    </lineage>
</organism>
<keyword evidence="2" id="KW-1185">Reference proteome</keyword>
<dbReference type="EMBL" id="OZ035833">
    <property type="protein sequence ID" value="CAL1572679.1"/>
    <property type="molecule type" value="Genomic_DNA"/>
</dbReference>
<evidence type="ECO:0000313" key="2">
    <source>
        <dbReference type="Proteomes" id="UP001497482"/>
    </source>
</evidence>
<name>A0AAV2JBG2_KNICA</name>
<dbReference type="AlphaFoldDB" id="A0AAV2JBG2"/>
<accession>A0AAV2JBG2</accession>
<gene>
    <name evidence="1" type="ORF">KC01_LOCUS4696</name>
</gene>
<proteinExistence type="predicted"/>
<evidence type="ECO:0000313" key="1">
    <source>
        <dbReference type="EMBL" id="CAL1572679.1"/>
    </source>
</evidence>